<proteinExistence type="predicted"/>
<dbReference type="RefSeq" id="WP_344790238.1">
    <property type="nucleotide sequence ID" value="NZ_BAABBV010000001.1"/>
</dbReference>
<dbReference type="EMBL" id="BAABBV010000001">
    <property type="protein sequence ID" value="GAA4156039.1"/>
    <property type="molecule type" value="Genomic_DNA"/>
</dbReference>
<dbReference type="Proteomes" id="UP001415169">
    <property type="component" value="Unassembled WGS sequence"/>
</dbReference>
<gene>
    <name evidence="2" type="ORF">GCM10022286_05880</name>
</gene>
<comment type="caution">
    <text evidence="2">The sequence shown here is derived from an EMBL/GenBank/DDBJ whole genome shotgun (WGS) entry which is preliminary data.</text>
</comment>
<keyword evidence="3" id="KW-1185">Reference proteome</keyword>
<keyword evidence="1" id="KW-1133">Transmembrane helix</keyword>
<name>A0ABP7ZIJ4_9MICO</name>
<organism evidence="2 3">
    <name type="scientific">Gryllotalpicola daejeonensis</name>
    <dbReference type="NCBI Taxonomy" id="993087"/>
    <lineage>
        <taxon>Bacteria</taxon>
        <taxon>Bacillati</taxon>
        <taxon>Actinomycetota</taxon>
        <taxon>Actinomycetes</taxon>
        <taxon>Micrococcales</taxon>
        <taxon>Microbacteriaceae</taxon>
        <taxon>Gryllotalpicola</taxon>
    </lineage>
</organism>
<feature type="transmembrane region" description="Helical" evidence="1">
    <location>
        <begin position="37"/>
        <end position="61"/>
    </location>
</feature>
<reference evidence="2" key="1">
    <citation type="journal article" date="2014" name="Int. J. Syst. Evol. Microbiol.">
        <title>Complete genome of a new Firmicutes species belonging to the dominant human colonic microbiota ('Ruminococcus bicirculans') reveals two chromosomes and a selective capacity to utilize plant glucans.</title>
        <authorList>
            <consortium name="NISC Comparative Sequencing Program"/>
            <person name="Wegmann U."/>
            <person name="Louis P."/>
            <person name="Goesmann A."/>
            <person name="Henrissat B."/>
            <person name="Duncan S.H."/>
            <person name="Flint H.J."/>
        </authorList>
    </citation>
    <scope>NUCLEOTIDE SEQUENCE</scope>
    <source>
        <strain evidence="2">JCM 17590</strain>
    </source>
</reference>
<keyword evidence="1" id="KW-0812">Transmembrane</keyword>
<keyword evidence="1" id="KW-0472">Membrane</keyword>
<accession>A0ABP7ZIJ4</accession>
<evidence type="ECO:0000256" key="1">
    <source>
        <dbReference type="SAM" id="Phobius"/>
    </source>
</evidence>
<evidence type="ECO:0000313" key="3">
    <source>
        <dbReference type="Proteomes" id="UP001415169"/>
    </source>
</evidence>
<evidence type="ECO:0000313" key="2">
    <source>
        <dbReference type="EMBL" id="GAA4156039.1"/>
    </source>
</evidence>
<protein>
    <submittedName>
        <fullName evidence="2">Uncharacterized protein</fullName>
    </submittedName>
</protein>
<sequence length="88" mass="10518">MPISRFLGRIHRRLTLFSGWTWIAAGSLIGFEALELVFGTFVLVPELLPLVILCLALAWYFRRHIRRLWSHARARRRLASIHRRLRRR</sequence>
<reference evidence="2" key="2">
    <citation type="submission" date="2023-12" db="EMBL/GenBank/DDBJ databases">
        <authorList>
            <person name="Sun Q."/>
            <person name="Inoue M."/>
        </authorList>
    </citation>
    <scope>NUCLEOTIDE SEQUENCE</scope>
    <source>
        <strain evidence="2">JCM 17590</strain>
    </source>
</reference>
<feature type="transmembrane region" description="Helical" evidence="1">
    <location>
        <begin position="12"/>
        <end position="31"/>
    </location>
</feature>